<reference evidence="2 3" key="1">
    <citation type="journal article" date="2012" name="Genome Biol.">
        <title>Genome and low-iron response of an oceanic diatom adapted to chronic iron limitation.</title>
        <authorList>
            <person name="Lommer M."/>
            <person name="Specht M."/>
            <person name="Roy A.S."/>
            <person name="Kraemer L."/>
            <person name="Andreson R."/>
            <person name="Gutowska M.A."/>
            <person name="Wolf J."/>
            <person name="Bergner S.V."/>
            <person name="Schilhabel M.B."/>
            <person name="Klostermeier U.C."/>
            <person name="Beiko R.G."/>
            <person name="Rosenstiel P."/>
            <person name="Hippler M."/>
            <person name="Laroche J."/>
        </authorList>
    </citation>
    <scope>NUCLEOTIDE SEQUENCE [LARGE SCALE GENOMIC DNA]</scope>
    <source>
        <strain evidence="2 3">CCMP1005</strain>
    </source>
</reference>
<feature type="region of interest" description="Disordered" evidence="1">
    <location>
        <begin position="156"/>
        <end position="180"/>
    </location>
</feature>
<dbReference type="EMBL" id="AGNL01008505">
    <property type="protein sequence ID" value="EJK70460.1"/>
    <property type="molecule type" value="Genomic_DNA"/>
</dbReference>
<name>K0SYH9_THAOC</name>
<accession>K0SYH9</accession>
<comment type="caution">
    <text evidence="2">The sequence shown here is derived from an EMBL/GenBank/DDBJ whole genome shotgun (WGS) entry which is preliminary data.</text>
</comment>
<dbReference type="AlphaFoldDB" id="K0SYH9"/>
<evidence type="ECO:0000313" key="3">
    <source>
        <dbReference type="Proteomes" id="UP000266841"/>
    </source>
</evidence>
<proteinExistence type="predicted"/>
<organism evidence="2 3">
    <name type="scientific">Thalassiosira oceanica</name>
    <name type="common">Marine diatom</name>
    <dbReference type="NCBI Taxonomy" id="159749"/>
    <lineage>
        <taxon>Eukaryota</taxon>
        <taxon>Sar</taxon>
        <taxon>Stramenopiles</taxon>
        <taxon>Ochrophyta</taxon>
        <taxon>Bacillariophyta</taxon>
        <taxon>Coscinodiscophyceae</taxon>
        <taxon>Thalassiosirophycidae</taxon>
        <taxon>Thalassiosirales</taxon>
        <taxon>Thalassiosiraceae</taxon>
        <taxon>Thalassiosira</taxon>
    </lineage>
</organism>
<dbReference type="Proteomes" id="UP000266841">
    <property type="component" value="Unassembled WGS sequence"/>
</dbReference>
<gene>
    <name evidence="2" type="ORF">THAOC_08180</name>
</gene>
<feature type="compositionally biased region" description="Polar residues" evidence="1">
    <location>
        <begin position="160"/>
        <end position="172"/>
    </location>
</feature>
<evidence type="ECO:0000256" key="1">
    <source>
        <dbReference type="SAM" id="MobiDB-lite"/>
    </source>
</evidence>
<protein>
    <submittedName>
        <fullName evidence="2">Uncharacterized protein</fullName>
    </submittedName>
</protein>
<sequence length="234" mass="25747">MRAELIDIENALETASPPASRTIRKADMLPRAAWVLIEIVMRESVLPLGGLWVSGRSAWARQGIVATSWITAGCIAGPSHTCSKDKHKTNDTYLRLDPTRRVGPASGDWRQGVTPGCRRLRDQQTQGRRLRRSSLLKLSNSQIKTWARHAASGDLGATISRESPPTGTGQHSNTDRKGGSFPIMHQQFLRAVGVRAVTGNAALKLSRIYNNMYTTCGQRNENRREAAHAAKTQI</sequence>
<keyword evidence="3" id="KW-1185">Reference proteome</keyword>
<evidence type="ECO:0000313" key="2">
    <source>
        <dbReference type="EMBL" id="EJK70460.1"/>
    </source>
</evidence>